<feature type="region of interest" description="Disordered" evidence="1">
    <location>
        <begin position="70"/>
        <end position="92"/>
    </location>
</feature>
<evidence type="ECO:0008006" key="5">
    <source>
        <dbReference type="Google" id="ProtNLM"/>
    </source>
</evidence>
<evidence type="ECO:0000256" key="2">
    <source>
        <dbReference type="SAM" id="Phobius"/>
    </source>
</evidence>
<evidence type="ECO:0000256" key="1">
    <source>
        <dbReference type="SAM" id="MobiDB-lite"/>
    </source>
</evidence>
<keyword evidence="4" id="KW-1185">Reference proteome</keyword>
<proteinExistence type="predicted"/>
<reference evidence="3 4" key="1">
    <citation type="submission" date="2015-07" db="EMBL/GenBank/DDBJ databases">
        <title>Comparative genomics of the Sigatoka disease complex on banana suggests a link between parallel evolutionary changes in Pseudocercospora fijiensis and Pseudocercospora eumusae and increased virulence on the banana host.</title>
        <authorList>
            <person name="Chang T.-C."/>
            <person name="Salvucci A."/>
            <person name="Crous P.W."/>
            <person name="Stergiopoulos I."/>
        </authorList>
    </citation>
    <scope>NUCLEOTIDE SEQUENCE [LARGE SCALE GENOMIC DNA]</scope>
    <source>
        <strain evidence="3 4">CBS 116634</strain>
    </source>
</reference>
<feature type="transmembrane region" description="Helical" evidence="2">
    <location>
        <begin position="203"/>
        <end position="220"/>
    </location>
</feature>
<dbReference type="OrthoDB" id="3539644at2759"/>
<feature type="region of interest" description="Disordered" evidence="1">
    <location>
        <begin position="1"/>
        <end position="48"/>
    </location>
</feature>
<comment type="caution">
    <text evidence="3">The sequence shown here is derived from an EMBL/GenBank/DDBJ whole genome shotgun (WGS) entry which is preliminary data.</text>
</comment>
<protein>
    <recommendedName>
        <fullName evidence="5">Adhesin domain-containing protein</fullName>
    </recommendedName>
</protein>
<dbReference type="AlphaFoldDB" id="A0A139IB52"/>
<evidence type="ECO:0000313" key="3">
    <source>
        <dbReference type="EMBL" id="KXT11899.1"/>
    </source>
</evidence>
<feature type="compositionally biased region" description="Polar residues" evidence="1">
    <location>
        <begin position="80"/>
        <end position="89"/>
    </location>
</feature>
<feature type="region of interest" description="Disordered" evidence="1">
    <location>
        <begin position="143"/>
        <end position="189"/>
    </location>
</feature>
<sequence>MANAGMDEDDYYLTDGSGSGSGSEIEQVHVDVESNFDDSPANGYFEHTSPSLTLTAAAHAKATEAAEARAASSSAWPPSRITSVASSPPSAACTDLDIETPFAVRRLTTHAPPPDYESAIANSPPRSTSHLFNSPAFPFAPNAFPAPFRPSPPTHQSMSHPAPTQGDTVDEETGLLDRRRQSSSKRKSSRWRQCCKPLSTCNAILVVAIVVLIVFIAGHVDDWSSGAGHRDGSNPTQPSSPPLSPTPSPLPSPSPSLPPSHGTCVFDYHTEPAVYEFSKLRNFSFIELMESSNHVTGRIIGRIQIKPAESHQSADLKLSVKYATAGPWKVARPTYDMTDDKFVLQMPELQSTGAASTHSRACLGVYVDVEIRNGLRLENWDLAAGNLDVAIMDGLFNRKHGEEHLSMFDVNHGSIFNLIRGDIQAQYWSSRETEIDVISGSIKGNFALRDLLSLKTHSGSVRVNVDPKEADPESIKPADFVVASSSGSVHVEFPTTDLPLRQYQTRVETQSGSVGGTYILGAFTSFHTRSGSVKPRLIPVFNSTAPSKLRVDTKSASQTVSILPPHQYPGDFAQLMMEHKYTSVSGSLHLLYPQEWEGYIEGETLSGSIHVKGSDIHVLSQGKVGPVYEHFVAQKGSGQGRIGFKTTSGSINIQAGDL</sequence>
<gene>
    <name evidence="3" type="ORF">AC579_10490</name>
</gene>
<keyword evidence="2" id="KW-0812">Transmembrane</keyword>
<dbReference type="Proteomes" id="UP000073492">
    <property type="component" value="Unassembled WGS sequence"/>
</dbReference>
<accession>A0A139IB52</accession>
<feature type="compositionally biased region" description="Pro residues" evidence="1">
    <location>
        <begin position="238"/>
        <end position="258"/>
    </location>
</feature>
<feature type="compositionally biased region" description="Acidic residues" evidence="1">
    <location>
        <begin position="1"/>
        <end position="12"/>
    </location>
</feature>
<organism evidence="3 4">
    <name type="scientific">Pseudocercospora musae</name>
    <dbReference type="NCBI Taxonomy" id="113226"/>
    <lineage>
        <taxon>Eukaryota</taxon>
        <taxon>Fungi</taxon>
        <taxon>Dikarya</taxon>
        <taxon>Ascomycota</taxon>
        <taxon>Pezizomycotina</taxon>
        <taxon>Dothideomycetes</taxon>
        <taxon>Dothideomycetidae</taxon>
        <taxon>Mycosphaerellales</taxon>
        <taxon>Mycosphaerellaceae</taxon>
        <taxon>Pseudocercospora</taxon>
    </lineage>
</organism>
<dbReference type="EMBL" id="LFZO01000174">
    <property type="protein sequence ID" value="KXT11899.1"/>
    <property type="molecule type" value="Genomic_DNA"/>
</dbReference>
<name>A0A139IB52_9PEZI</name>
<evidence type="ECO:0000313" key="4">
    <source>
        <dbReference type="Proteomes" id="UP000073492"/>
    </source>
</evidence>
<feature type="region of interest" description="Disordered" evidence="1">
    <location>
        <begin position="226"/>
        <end position="258"/>
    </location>
</feature>
<keyword evidence="2" id="KW-0472">Membrane</keyword>
<keyword evidence="2" id="KW-1133">Transmembrane helix</keyword>
<dbReference type="STRING" id="113226.A0A139IB52"/>